<comment type="similarity">
    <text evidence="2 4">Belongs to the cytochrome P450 family.</text>
</comment>
<feature type="binding site" description="axial binding residue" evidence="3">
    <location>
        <position position="420"/>
    </location>
    <ligand>
        <name>heme</name>
        <dbReference type="ChEBI" id="CHEBI:30413"/>
    </ligand>
    <ligandPart>
        <name>Fe</name>
        <dbReference type="ChEBI" id="CHEBI:18248"/>
    </ligandPart>
</feature>
<comment type="caution">
    <text evidence="5">The sequence shown here is derived from an EMBL/GenBank/DDBJ whole genome shotgun (WGS) entry which is preliminary data.</text>
</comment>
<dbReference type="OrthoDB" id="9764248at2"/>
<dbReference type="GO" id="GO:0005506">
    <property type="term" value="F:iron ion binding"/>
    <property type="evidence" value="ECO:0007669"/>
    <property type="project" value="InterPro"/>
</dbReference>
<dbReference type="InterPro" id="IPR017972">
    <property type="entry name" value="Cyt_P450_CS"/>
</dbReference>
<comment type="cofactor">
    <cofactor evidence="1 3">
        <name>heme</name>
        <dbReference type="ChEBI" id="CHEBI:30413"/>
    </cofactor>
</comment>
<dbReference type="GO" id="GO:0004497">
    <property type="term" value="F:monooxygenase activity"/>
    <property type="evidence" value="ECO:0007669"/>
    <property type="project" value="UniProtKB-KW"/>
</dbReference>
<dbReference type="PROSITE" id="PS00086">
    <property type="entry name" value="CYTOCHROME_P450"/>
    <property type="match status" value="1"/>
</dbReference>
<name>A0A2T0TGY4_9PSEU</name>
<dbReference type="InterPro" id="IPR002401">
    <property type="entry name" value="Cyt_P450_E_grp-I"/>
</dbReference>
<dbReference type="RefSeq" id="WP_106186522.1">
    <property type="nucleotide sequence ID" value="NZ_PVTF01000002.1"/>
</dbReference>
<dbReference type="PANTHER" id="PTHR24305:SF166">
    <property type="entry name" value="CYTOCHROME P450 12A4, MITOCHONDRIAL-RELATED"/>
    <property type="match status" value="1"/>
</dbReference>
<evidence type="ECO:0000313" key="5">
    <source>
        <dbReference type="EMBL" id="PRY44954.1"/>
    </source>
</evidence>
<dbReference type="Gene3D" id="1.10.630.10">
    <property type="entry name" value="Cytochrome P450"/>
    <property type="match status" value="1"/>
</dbReference>
<proteinExistence type="inferred from homology"/>
<keyword evidence="3 4" id="KW-0349">Heme</keyword>
<dbReference type="PRINTS" id="PR00463">
    <property type="entry name" value="EP450I"/>
</dbReference>
<gene>
    <name evidence="5" type="ORF">CLV43_102519</name>
</gene>
<dbReference type="PRINTS" id="PR00385">
    <property type="entry name" value="P450"/>
</dbReference>
<organism evidence="5 6">
    <name type="scientific">Umezawaea tangerina</name>
    <dbReference type="NCBI Taxonomy" id="84725"/>
    <lineage>
        <taxon>Bacteria</taxon>
        <taxon>Bacillati</taxon>
        <taxon>Actinomycetota</taxon>
        <taxon>Actinomycetes</taxon>
        <taxon>Pseudonocardiales</taxon>
        <taxon>Pseudonocardiaceae</taxon>
        <taxon>Umezawaea</taxon>
    </lineage>
</organism>
<dbReference type="InterPro" id="IPR036396">
    <property type="entry name" value="Cyt_P450_sf"/>
</dbReference>
<evidence type="ECO:0000256" key="1">
    <source>
        <dbReference type="ARBA" id="ARBA00001971"/>
    </source>
</evidence>
<dbReference type="Proteomes" id="UP000239494">
    <property type="component" value="Unassembled WGS sequence"/>
</dbReference>
<keyword evidence="3 4" id="KW-0408">Iron</keyword>
<accession>A0A2T0TGY4</accession>
<dbReference type="InterPro" id="IPR001128">
    <property type="entry name" value="Cyt_P450"/>
</dbReference>
<keyword evidence="6" id="KW-1185">Reference proteome</keyword>
<dbReference type="SUPFAM" id="SSF48264">
    <property type="entry name" value="Cytochrome P450"/>
    <property type="match status" value="1"/>
</dbReference>
<dbReference type="PANTHER" id="PTHR24305">
    <property type="entry name" value="CYTOCHROME P450"/>
    <property type="match status" value="1"/>
</dbReference>
<dbReference type="GO" id="GO:0020037">
    <property type="term" value="F:heme binding"/>
    <property type="evidence" value="ECO:0007669"/>
    <property type="project" value="InterPro"/>
</dbReference>
<evidence type="ECO:0000256" key="4">
    <source>
        <dbReference type="RuleBase" id="RU000461"/>
    </source>
</evidence>
<evidence type="ECO:0000256" key="2">
    <source>
        <dbReference type="ARBA" id="ARBA00010617"/>
    </source>
</evidence>
<dbReference type="GO" id="GO:0016705">
    <property type="term" value="F:oxidoreductase activity, acting on paired donors, with incorporation or reduction of molecular oxygen"/>
    <property type="evidence" value="ECO:0007669"/>
    <property type="project" value="InterPro"/>
</dbReference>
<sequence>MAEVVTSGAVARTVEDLSGPRGLPVVGNLPALVRGGRPHRTLEEWCDRFGPTFRMSMGRTPAVVTADPAVIARIHRQRPDDFQRSAHVSGVIDELGGHGVFTAEGDEWRRLRKMATQALNMAYLRQYFSTITLVTDRLKRRWDAAAESGRAVDVLDDLMRYTLDVTSGLAMGHDLNSLEQTGDGLHRRLPLLFPEIGRRINAPVPYRRRVRLPRDRRLDATVREIDALVRDRFAEAARRMEGGGEPANFLEALVAPLEGESPITHDEVFGNVLTMLLAGEDTTSSTAAWAVHYLAGHPEAQRRVRAEADEVLGEHAFPPDPAAVGRMKYAEAVVTEAQRLRPVAPYIATQPLHDVTFETEQGPLLVEKGTPIFSLHAYGARRDTVRFPDPEAFRPERWLEGALPPESLPFAPFGGGPRFCPGRNLAVVEATIVVATACRGFDLEPDHSAGPVGERASFTAFPVNLRVRLSARR</sequence>
<keyword evidence="3 4" id="KW-0479">Metal-binding</keyword>
<evidence type="ECO:0000256" key="3">
    <source>
        <dbReference type="PIRSR" id="PIRSR602401-1"/>
    </source>
</evidence>
<keyword evidence="4" id="KW-0503">Monooxygenase</keyword>
<reference evidence="5 6" key="1">
    <citation type="submission" date="2018-03" db="EMBL/GenBank/DDBJ databases">
        <title>Genomic Encyclopedia of Archaeal and Bacterial Type Strains, Phase II (KMG-II): from individual species to whole genera.</title>
        <authorList>
            <person name="Goeker M."/>
        </authorList>
    </citation>
    <scope>NUCLEOTIDE SEQUENCE [LARGE SCALE GENOMIC DNA]</scope>
    <source>
        <strain evidence="5 6">DSM 44720</strain>
    </source>
</reference>
<keyword evidence="4" id="KW-0560">Oxidoreductase</keyword>
<dbReference type="InterPro" id="IPR050121">
    <property type="entry name" value="Cytochrome_P450_monoxygenase"/>
</dbReference>
<dbReference type="AlphaFoldDB" id="A0A2T0TGY4"/>
<dbReference type="Pfam" id="PF00067">
    <property type="entry name" value="p450"/>
    <property type="match status" value="1"/>
</dbReference>
<evidence type="ECO:0000313" key="6">
    <source>
        <dbReference type="Proteomes" id="UP000239494"/>
    </source>
</evidence>
<protein>
    <submittedName>
        <fullName evidence="5">Cytochrome P450</fullName>
    </submittedName>
</protein>
<dbReference type="EMBL" id="PVTF01000002">
    <property type="protein sequence ID" value="PRY44954.1"/>
    <property type="molecule type" value="Genomic_DNA"/>
</dbReference>